<dbReference type="Pfam" id="PF00271">
    <property type="entry name" value="Helicase_C"/>
    <property type="match status" value="1"/>
</dbReference>
<dbReference type="InterPro" id="IPR049730">
    <property type="entry name" value="SNF2/RAD54-like_C"/>
</dbReference>
<organism evidence="4 5">
    <name type="scientific">Candidatus Termititenax dinenymphae</name>
    <dbReference type="NCBI Taxonomy" id="2218523"/>
    <lineage>
        <taxon>Bacteria</taxon>
        <taxon>Bacillati</taxon>
        <taxon>Candidatus Margulisiibacteriota</taxon>
        <taxon>Candidatus Termititenacia</taxon>
        <taxon>Candidatus Termititenacales</taxon>
        <taxon>Candidatus Termititenacaceae</taxon>
        <taxon>Candidatus Termititenax</taxon>
    </lineage>
</organism>
<proteinExistence type="predicted"/>
<keyword evidence="1" id="KW-0378">Hydrolase</keyword>
<dbReference type="InterPro" id="IPR038718">
    <property type="entry name" value="SNF2-like_sf"/>
</dbReference>
<dbReference type="PROSITE" id="PS51194">
    <property type="entry name" value="HELICASE_CTER"/>
    <property type="match status" value="1"/>
</dbReference>
<comment type="caution">
    <text evidence="4">The sequence shown here is derived from an EMBL/GenBank/DDBJ whole genome shotgun (WGS) entry which is preliminary data.</text>
</comment>
<keyword evidence="5" id="KW-1185">Reference proteome</keyword>
<feature type="domain" description="Helicase ATP-binding" evidence="2">
    <location>
        <begin position="1"/>
        <end position="124"/>
    </location>
</feature>
<evidence type="ECO:0000313" key="4">
    <source>
        <dbReference type="EMBL" id="GBR77674.1"/>
    </source>
</evidence>
<dbReference type="InterPro" id="IPR001650">
    <property type="entry name" value="Helicase_C-like"/>
</dbReference>
<reference evidence="4 5" key="1">
    <citation type="journal article" date="2019" name="ISME J.">
        <title>Genome analyses of uncultured TG2/ZB3 bacteria in 'Margulisbacteria' specifically attached to ectosymbiotic spirochetes of protists in the termite gut.</title>
        <authorList>
            <person name="Utami Y.D."/>
            <person name="Kuwahara H."/>
            <person name="Igai K."/>
            <person name="Murakami T."/>
            <person name="Sugaya K."/>
            <person name="Morikawa T."/>
            <person name="Nagura Y."/>
            <person name="Yuki M."/>
            <person name="Deevong P."/>
            <person name="Inoue T."/>
            <person name="Kihara K."/>
            <person name="Lo N."/>
            <person name="Yamada A."/>
            <person name="Ohkuma M."/>
            <person name="Hongoh Y."/>
        </authorList>
    </citation>
    <scope>NUCLEOTIDE SEQUENCE [LARGE SCALE GENOMIC DNA]</scope>
    <source>
        <strain evidence="4">RsDinE6-01</strain>
    </source>
</reference>
<sequence length="398" mass="45494">KPALVVVPRSVLENWEDELARFAPGLQVLSLHGTQRHSRRAEIAGADVLLTTYDTLDRDYAEHYVDPEFGYVILDEAQKIKNAAVSTSQTVRKLNSANRLIITGTPIENDLDDIWTLFDFIMPGYLGDSAKELHERYDNDLEDLRRRIYPFILRRQIADVKTDMPKKEIADIYYDASAKQAAAYQQFKTQLKDDVEHKKRNYFESLLLLRQFCLHPALLGENFKFTSKYEQFKKLVAEKLAKGEKVVIFSQYREMLDIIAKELGVKYARVDGGVLNRKAEIDRFNNDPEVKIFLATTGACNSGVNLHYNCNNIILYDNWWNEAVDEQAIGRVYRVGQTKPVNVYRFITKDTVEVGMIAVQKRKQGIINAVLSVDSLAGKDLSGADFGLTEKDLQEIIQ</sequence>
<keyword evidence="4" id="KW-0547">Nucleotide-binding</keyword>
<dbReference type="InterPro" id="IPR000330">
    <property type="entry name" value="SNF2_N"/>
</dbReference>
<dbReference type="CDD" id="cd18793">
    <property type="entry name" value="SF2_C_SNF"/>
    <property type="match status" value="1"/>
</dbReference>
<evidence type="ECO:0000256" key="1">
    <source>
        <dbReference type="ARBA" id="ARBA00022801"/>
    </source>
</evidence>
<dbReference type="SMART" id="SM00490">
    <property type="entry name" value="HELICc"/>
    <property type="match status" value="1"/>
</dbReference>
<dbReference type="PROSITE" id="PS51192">
    <property type="entry name" value="HELICASE_ATP_BIND_1"/>
    <property type="match status" value="1"/>
</dbReference>
<dbReference type="SMART" id="SM00487">
    <property type="entry name" value="DEXDc"/>
    <property type="match status" value="1"/>
</dbReference>
<name>A0A388TM53_9BACT</name>
<feature type="domain" description="Helicase C-terminal" evidence="3">
    <location>
        <begin position="228"/>
        <end position="377"/>
    </location>
</feature>
<keyword evidence="4" id="KW-0067">ATP-binding</keyword>
<dbReference type="Gene3D" id="3.40.50.10810">
    <property type="entry name" value="Tandem AAA-ATPase domain"/>
    <property type="match status" value="1"/>
</dbReference>
<dbReference type="EMBL" id="BGZP01000021">
    <property type="protein sequence ID" value="GBR77674.1"/>
    <property type="molecule type" value="Genomic_DNA"/>
</dbReference>
<evidence type="ECO:0000259" key="2">
    <source>
        <dbReference type="PROSITE" id="PS51192"/>
    </source>
</evidence>
<accession>A0A388TM53</accession>
<dbReference type="SUPFAM" id="SSF52540">
    <property type="entry name" value="P-loop containing nucleoside triphosphate hydrolases"/>
    <property type="match status" value="2"/>
</dbReference>
<dbReference type="PANTHER" id="PTHR10799">
    <property type="entry name" value="SNF2/RAD54 HELICASE FAMILY"/>
    <property type="match status" value="1"/>
</dbReference>
<dbReference type="Pfam" id="PF00176">
    <property type="entry name" value="SNF2-rel_dom"/>
    <property type="match status" value="1"/>
</dbReference>
<dbReference type="Proteomes" id="UP000282196">
    <property type="component" value="Unassembled WGS sequence"/>
</dbReference>
<dbReference type="Gene3D" id="3.40.50.300">
    <property type="entry name" value="P-loop containing nucleotide triphosphate hydrolases"/>
    <property type="match status" value="1"/>
</dbReference>
<dbReference type="InterPro" id="IPR027417">
    <property type="entry name" value="P-loop_NTPase"/>
</dbReference>
<dbReference type="InterPro" id="IPR014001">
    <property type="entry name" value="Helicase_ATP-bd"/>
</dbReference>
<evidence type="ECO:0000259" key="3">
    <source>
        <dbReference type="PROSITE" id="PS51194"/>
    </source>
</evidence>
<dbReference type="GO" id="GO:0016787">
    <property type="term" value="F:hydrolase activity"/>
    <property type="evidence" value="ECO:0007669"/>
    <property type="project" value="UniProtKB-KW"/>
</dbReference>
<dbReference type="GO" id="GO:0005524">
    <property type="term" value="F:ATP binding"/>
    <property type="evidence" value="ECO:0007669"/>
    <property type="project" value="InterPro"/>
</dbReference>
<feature type="non-terminal residue" evidence="4">
    <location>
        <position position="1"/>
    </location>
</feature>
<dbReference type="AlphaFoldDB" id="A0A388TM53"/>
<evidence type="ECO:0000313" key="5">
    <source>
        <dbReference type="Proteomes" id="UP000282196"/>
    </source>
</evidence>
<dbReference type="GO" id="GO:0004386">
    <property type="term" value="F:helicase activity"/>
    <property type="evidence" value="ECO:0007669"/>
    <property type="project" value="UniProtKB-KW"/>
</dbReference>
<keyword evidence="4" id="KW-0347">Helicase</keyword>
<gene>
    <name evidence="4" type="ORF">RDn1_333</name>
</gene>
<protein>
    <submittedName>
        <fullName evidence="4">Superfamily II DNA/RNA helicases SNF2 family</fullName>
    </submittedName>
</protein>